<name>A0A821D3W1_9BILA</name>
<proteinExistence type="predicted"/>
<evidence type="ECO:0000313" key="1">
    <source>
        <dbReference type="EMBL" id="CAF4615140.1"/>
    </source>
</evidence>
<feature type="non-terminal residue" evidence="1">
    <location>
        <position position="1"/>
    </location>
</feature>
<dbReference type="Proteomes" id="UP000663851">
    <property type="component" value="Unassembled WGS sequence"/>
</dbReference>
<gene>
    <name evidence="1" type="ORF">HFQ381_LOCUS34148</name>
</gene>
<comment type="caution">
    <text evidence="1">The sequence shown here is derived from an EMBL/GenBank/DDBJ whole genome shotgun (WGS) entry which is preliminary data.</text>
</comment>
<accession>A0A821D3W1</accession>
<dbReference type="EMBL" id="CAJOBO010013565">
    <property type="protein sequence ID" value="CAF4615140.1"/>
    <property type="molecule type" value="Genomic_DNA"/>
</dbReference>
<dbReference type="AlphaFoldDB" id="A0A821D3W1"/>
<evidence type="ECO:0000313" key="2">
    <source>
        <dbReference type="Proteomes" id="UP000663851"/>
    </source>
</evidence>
<organism evidence="1 2">
    <name type="scientific">Rotaria socialis</name>
    <dbReference type="NCBI Taxonomy" id="392032"/>
    <lineage>
        <taxon>Eukaryota</taxon>
        <taxon>Metazoa</taxon>
        <taxon>Spiralia</taxon>
        <taxon>Gnathifera</taxon>
        <taxon>Rotifera</taxon>
        <taxon>Eurotatoria</taxon>
        <taxon>Bdelloidea</taxon>
        <taxon>Philodinida</taxon>
        <taxon>Philodinidae</taxon>
        <taxon>Rotaria</taxon>
    </lineage>
</organism>
<protein>
    <submittedName>
        <fullName evidence="1">Uncharacterized protein</fullName>
    </submittedName>
</protein>
<reference evidence="1" key="1">
    <citation type="submission" date="2021-02" db="EMBL/GenBank/DDBJ databases">
        <authorList>
            <person name="Nowell W R."/>
        </authorList>
    </citation>
    <scope>NUCLEOTIDE SEQUENCE</scope>
</reference>
<sequence>VLLMAATQFKLKGCLTQGNLYIIQLEETIPPFPLLQPVPIIGSLSIHSNPPSEFER</sequence>